<gene>
    <name evidence="3" type="ORF">CVLEPA_LOCUS12550</name>
</gene>
<proteinExistence type="predicted"/>
<accession>A0ABP0FSP2</accession>
<keyword evidence="4" id="KW-1185">Reference proteome</keyword>
<feature type="transmembrane region" description="Helical" evidence="2">
    <location>
        <begin position="32"/>
        <end position="50"/>
    </location>
</feature>
<dbReference type="EMBL" id="CAWYQH010000090">
    <property type="protein sequence ID" value="CAK8682135.1"/>
    <property type="molecule type" value="Genomic_DNA"/>
</dbReference>
<keyword evidence="2" id="KW-0472">Membrane</keyword>
<protein>
    <submittedName>
        <fullName evidence="3">Uncharacterized protein</fullName>
    </submittedName>
</protein>
<organism evidence="3 4">
    <name type="scientific">Clavelina lepadiformis</name>
    <name type="common">Light-bulb sea squirt</name>
    <name type="synonym">Ascidia lepadiformis</name>
    <dbReference type="NCBI Taxonomy" id="159417"/>
    <lineage>
        <taxon>Eukaryota</taxon>
        <taxon>Metazoa</taxon>
        <taxon>Chordata</taxon>
        <taxon>Tunicata</taxon>
        <taxon>Ascidiacea</taxon>
        <taxon>Aplousobranchia</taxon>
        <taxon>Clavelinidae</taxon>
        <taxon>Clavelina</taxon>
    </lineage>
</organism>
<evidence type="ECO:0000313" key="3">
    <source>
        <dbReference type="EMBL" id="CAK8682135.1"/>
    </source>
</evidence>
<keyword evidence="2" id="KW-1133">Transmembrane helix</keyword>
<keyword evidence="2" id="KW-0812">Transmembrane</keyword>
<dbReference type="Proteomes" id="UP001642483">
    <property type="component" value="Unassembled WGS sequence"/>
</dbReference>
<evidence type="ECO:0000256" key="2">
    <source>
        <dbReference type="SAM" id="Phobius"/>
    </source>
</evidence>
<evidence type="ECO:0000256" key="1">
    <source>
        <dbReference type="SAM" id="MobiDB-lite"/>
    </source>
</evidence>
<feature type="region of interest" description="Disordered" evidence="1">
    <location>
        <begin position="169"/>
        <end position="194"/>
    </location>
</feature>
<name>A0ABP0FSP2_CLALP</name>
<reference evidence="3 4" key="1">
    <citation type="submission" date="2024-02" db="EMBL/GenBank/DDBJ databases">
        <authorList>
            <person name="Daric V."/>
            <person name="Darras S."/>
        </authorList>
    </citation>
    <scope>NUCLEOTIDE SEQUENCE [LARGE SCALE GENOMIC DNA]</scope>
</reference>
<evidence type="ECO:0000313" key="4">
    <source>
        <dbReference type="Proteomes" id="UP001642483"/>
    </source>
</evidence>
<comment type="caution">
    <text evidence="3">The sequence shown here is derived from an EMBL/GenBank/DDBJ whole genome shotgun (WGS) entry which is preliminary data.</text>
</comment>
<sequence length="194" mass="22113">MHSCRGGVVKATDSKSVGSCPRRFESRRQRRYYFCNFIWIFGNVAFYLFHLCIRHSCRGRVVKATDSKSVEPSPLVVAEWLRRQTRNLLGLARVGSNPADNADITFAISYGYSEMYDFNYFIYALGTVVVAEWLRRQTRNLLGPARGVSGGYSYYSGKIGERRSTSCRFKPASRRVTSQQPFDDHRLTSRPPAG</sequence>